<dbReference type="RefSeq" id="WP_285170934.1">
    <property type="nucleotide sequence ID" value="NZ_JASPDQ010000034.1"/>
</dbReference>
<comment type="caution">
    <text evidence="2">The sequence shown here is derived from an EMBL/GenBank/DDBJ whole genome shotgun (WGS) entry which is preliminary data.</text>
</comment>
<dbReference type="AlphaFoldDB" id="A0AAW6ZLQ9"/>
<organism evidence="2 3">
    <name type="scientific">Trueperella bernardiae</name>
    <dbReference type="NCBI Taxonomy" id="59561"/>
    <lineage>
        <taxon>Bacteria</taxon>
        <taxon>Bacillati</taxon>
        <taxon>Actinomycetota</taxon>
        <taxon>Actinomycetes</taxon>
        <taxon>Actinomycetales</taxon>
        <taxon>Actinomycetaceae</taxon>
        <taxon>Trueperella</taxon>
    </lineage>
</organism>
<dbReference type="InterPro" id="IPR032584">
    <property type="entry name" value="DUF4913"/>
</dbReference>
<protein>
    <submittedName>
        <fullName evidence="2">DUF4913 domain-containing protein</fullName>
    </submittedName>
</protein>
<dbReference type="Proteomes" id="UP001225576">
    <property type="component" value="Unassembled WGS sequence"/>
</dbReference>
<evidence type="ECO:0000313" key="3">
    <source>
        <dbReference type="Proteomes" id="UP001225576"/>
    </source>
</evidence>
<gene>
    <name evidence="2" type="ORF">QP858_09720</name>
</gene>
<sequence length="153" mass="17815">MSAEVVLNSMPRFEDEPPEETPEETAEEEPGEPDTEQELQTLYANAGEWVSDWLLPHFRRNPNRFRWDPQWWRYEEAGSVIEAMWQSWEQTRVDPDPRVMATWFRDVFYPLLGHLTSADGPFWSYRASLGRTDVPAVFPAAPAPPGWFDPSTE</sequence>
<feature type="compositionally biased region" description="Acidic residues" evidence="1">
    <location>
        <begin position="16"/>
        <end position="36"/>
    </location>
</feature>
<name>A0AAW6ZLQ9_9ACTO</name>
<proteinExistence type="predicted"/>
<feature type="region of interest" description="Disordered" evidence="1">
    <location>
        <begin position="1"/>
        <end position="36"/>
    </location>
</feature>
<reference evidence="2" key="1">
    <citation type="submission" date="2023-05" db="EMBL/GenBank/DDBJ databases">
        <title>Genomic Catalog of Human Bladder Bacteria.</title>
        <authorList>
            <person name="Du J."/>
        </authorList>
    </citation>
    <scope>NUCLEOTIDE SEQUENCE</scope>
    <source>
        <strain evidence="2">UMB1304A</strain>
    </source>
</reference>
<accession>A0AAW6ZLQ9</accession>
<evidence type="ECO:0000256" key="1">
    <source>
        <dbReference type="SAM" id="MobiDB-lite"/>
    </source>
</evidence>
<evidence type="ECO:0000313" key="2">
    <source>
        <dbReference type="EMBL" id="MDK8602730.1"/>
    </source>
</evidence>
<dbReference type="EMBL" id="JASPDQ010000034">
    <property type="protein sequence ID" value="MDK8602730.1"/>
    <property type="molecule type" value="Genomic_DNA"/>
</dbReference>
<dbReference type="Pfam" id="PF16259">
    <property type="entry name" value="DUF4913"/>
    <property type="match status" value="1"/>
</dbReference>